<proteinExistence type="predicted"/>
<evidence type="ECO:0000256" key="1">
    <source>
        <dbReference type="SAM" id="Phobius"/>
    </source>
</evidence>
<dbReference type="EMBL" id="UINC01001842">
    <property type="protein sequence ID" value="SUZ89808.1"/>
    <property type="molecule type" value="Genomic_DNA"/>
</dbReference>
<gene>
    <name evidence="2" type="ORF">METZ01_LOCUS42662</name>
</gene>
<evidence type="ECO:0000313" key="2">
    <source>
        <dbReference type="EMBL" id="SUZ89808.1"/>
    </source>
</evidence>
<protein>
    <submittedName>
        <fullName evidence="2">Uncharacterized protein</fullName>
    </submittedName>
</protein>
<keyword evidence="1" id="KW-0812">Transmembrane</keyword>
<feature type="transmembrane region" description="Helical" evidence="1">
    <location>
        <begin position="32"/>
        <end position="54"/>
    </location>
</feature>
<reference evidence="2" key="1">
    <citation type="submission" date="2018-05" db="EMBL/GenBank/DDBJ databases">
        <authorList>
            <person name="Lanie J.A."/>
            <person name="Ng W.-L."/>
            <person name="Kazmierczak K.M."/>
            <person name="Andrzejewski T.M."/>
            <person name="Davidsen T.M."/>
            <person name="Wayne K.J."/>
            <person name="Tettelin H."/>
            <person name="Glass J.I."/>
            <person name="Rusch D."/>
            <person name="Podicherti R."/>
            <person name="Tsui H.-C.T."/>
            <person name="Winkler M.E."/>
        </authorList>
    </citation>
    <scope>NUCLEOTIDE SEQUENCE</scope>
</reference>
<dbReference type="AlphaFoldDB" id="A0A381RFT2"/>
<organism evidence="2">
    <name type="scientific">marine metagenome</name>
    <dbReference type="NCBI Taxonomy" id="408172"/>
    <lineage>
        <taxon>unclassified sequences</taxon>
        <taxon>metagenomes</taxon>
        <taxon>ecological metagenomes</taxon>
    </lineage>
</organism>
<name>A0A381RFT2_9ZZZZ</name>
<accession>A0A381RFT2</accession>
<keyword evidence="1" id="KW-0472">Membrane</keyword>
<sequence length="64" mass="7150">MRKTIILISFLSMAWACPYCAVSDTLSSGISIYVPLVGIILSPFILVFSFFLIVKNNDSNNKFE</sequence>
<keyword evidence="1" id="KW-1133">Transmembrane helix</keyword>